<name>A0A7G5XB78_9BACT</name>
<organism evidence="3 4">
    <name type="scientific">Lacibacter sediminis</name>
    <dbReference type="NCBI Taxonomy" id="2760713"/>
    <lineage>
        <taxon>Bacteria</taxon>
        <taxon>Pseudomonadati</taxon>
        <taxon>Bacteroidota</taxon>
        <taxon>Chitinophagia</taxon>
        <taxon>Chitinophagales</taxon>
        <taxon>Chitinophagaceae</taxon>
        <taxon>Lacibacter</taxon>
    </lineage>
</organism>
<feature type="domain" description="DUF4350" evidence="2">
    <location>
        <begin position="8"/>
        <end position="202"/>
    </location>
</feature>
<keyword evidence="4" id="KW-1185">Reference proteome</keyword>
<proteinExistence type="predicted"/>
<evidence type="ECO:0000313" key="3">
    <source>
        <dbReference type="EMBL" id="QNA42731.1"/>
    </source>
</evidence>
<keyword evidence="1" id="KW-1133">Transmembrane helix</keyword>
<dbReference type="InterPro" id="IPR025646">
    <property type="entry name" value="DUF4350"/>
</dbReference>
<evidence type="ECO:0000313" key="4">
    <source>
        <dbReference type="Proteomes" id="UP000515344"/>
    </source>
</evidence>
<sequence length="385" mass="45083">MRHSYSKSSKKPFGTYTAHSMFRSKYRYSQIEILNKPFYENLEYPLGSKQSLYAVISRSVYLNDRDRDAILEYAAKGNQVFISAEYVDAQLLDTLDLNVQYVAMNSLFQQVDTAGPMRQTSVTVHRQDSMKAASYGFFYLPFEAHFVRPDESNALVLGTNDEGSPNYISVVHGNGRFFFHLNPEAFSNYYLLSGQNKKYAEEVFSYLPAERKTVYWDDYYRIGRSPNKNFSLFDVFLENLILKWALLMSLLLLLLYIAFASKRRQRAIPIKPVNSNASISFVETIGRLYLQKKDNQNIAHKMTTYFLEHIRARYYLNTAHLNAEFFSSLSRKSGVDETEVKQFFQFIQQLQEESHEVTDTELLEYNNRMQQFFTNKYEIRSTRYG</sequence>
<accession>A0A7G5XB78</accession>
<reference evidence="4" key="1">
    <citation type="submission" date="2020-08" db="EMBL/GenBank/DDBJ databases">
        <title>Lacibacter sp. S13-6-6 genome sequencing.</title>
        <authorList>
            <person name="Jin L."/>
        </authorList>
    </citation>
    <scope>NUCLEOTIDE SEQUENCE [LARGE SCALE GENOMIC DNA]</scope>
    <source>
        <strain evidence="4">S13-6-6</strain>
    </source>
</reference>
<evidence type="ECO:0000259" key="2">
    <source>
        <dbReference type="Pfam" id="PF14258"/>
    </source>
</evidence>
<keyword evidence="1" id="KW-0812">Transmembrane</keyword>
<dbReference type="Proteomes" id="UP000515344">
    <property type="component" value="Chromosome"/>
</dbReference>
<dbReference type="Pfam" id="PF14258">
    <property type="entry name" value="DUF4350"/>
    <property type="match status" value="1"/>
</dbReference>
<dbReference type="AlphaFoldDB" id="A0A7G5XB78"/>
<protein>
    <submittedName>
        <fullName evidence="3">DUF4350 domain-containing protein</fullName>
    </submittedName>
</protein>
<gene>
    <name evidence="3" type="ORF">H4075_11525</name>
</gene>
<evidence type="ECO:0000256" key="1">
    <source>
        <dbReference type="SAM" id="Phobius"/>
    </source>
</evidence>
<dbReference type="KEGG" id="lacs:H4075_11525"/>
<feature type="transmembrane region" description="Helical" evidence="1">
    <location>
        <begin position="241"/>
        <end position="259"/>
    </location>
</feature>
<keyword evidence="1" id="KW-0472">Membrane</keyword>
<dbReference type="EMBL" id="CP060007">
    <property type="protein sequence ID" value="QNA42731.1"/>
    <property type="molecule type" value="Genomic_DNA"/>
</dbReference>
<dbReference type="RefSeq" id="WP_182800997.1">
    <property type="nucleotide sequence ID" value="NZ_CP060007.1"/>
</dbReference>